<accession>A0ABN9XT91</accession>
<keyword evidence="2" id="KW-1133">Transmembrane helix</keyword>
<evidence type="ECO:0000256" key="2">
    <source>
        <dbReference type="SAM" id="Phobius"/>
    </source>
</evidence>
<feature type="non-terminal residue" evidence="3">
    <location>
        <position position="1149"/>
    </location>
</feature>
<organism evidence="3 4">
    <name type="scientific">Prorocentrum cordatum</name>
    <dbReference type="NCBI Taxonomy" id="2364126"/>
    <lineage>
        <taxon>Eukaryota</taxon>
        <taxon>Sar</taxon>
        <taxon>Alveolata</taxon>
        <taxon>Dinophyceae</taxon>
        <taxon>Prorocentrales</taxon>
        <taxon>Prorocentraceae</taxon>
        <taxon>Prorocentrum</taxon>
    </lineage>
</organism>
<evidence type="ECO:0000256" key="1">
    <source>
        <dbReference type="SAM" id="MobiDB-lite"/>
    </source>
</evidence>
<evidence type="ECO:0000313" key="4">
    <source>
        <dbReference type="Proteomes" id="UP001189429"/>
    </source>
</evidence>
<feature type="transmembrane region" description="Helical" evidence="2">
    <location>
        <begin position="39"/>
        <end position="64"/>
    </location>
</feature>
<feature type="region of interest" description="Disordered" evidence="1">
    <location>
        <begin position="1127"/>
        <end position="1149"/>
    </location>
</feature>
<name>A0ABN9XT91_9DINO</name>
<feature type="non-terminal residue" evidence="3">
    <location>
        <position position="1"/>
    </location>
</feature>
<feature type="region of interest" description="Disordered" evidence="1">
    <location>
        <begin position="505"/>
        <end position="579"/>
    </location>
</feature>
<evidence type="ECO:0008006" key="5">
    <source>
        <dbReference type="Google" id="ProtNLM"/>
    </source>
</evidence>
<keyword evidence="2" id="KW-0812">Transmembrane</keyword>
<proteinExistence type="predicted"/>
<comment type="caution">
    <text evidence="3">The sequence shown here is derived from an EMBL/GenBank/DDBJ whole genome shotgun (WGS) entry which is preliminary data.</text>
</comment>
<sequence>GTLIWTARAECPPCTCKPSLVCGAGQEARRLDCPAPAGAWPLSAVLLALVCGLGAGAALGRLLVPPAPTQTASRFERASDSMSAAAAAAAGHPFATLGLDEGDFMLIRYQVGGARIWHERLLLAFKATPPFGTGILTPDDHGYDEAITTGIIDVADLCVPAGGAAGGASAATGGDQVHCFRALPLPTAVADAASSTRASLGLALGPPVALNTAGRVIAAVVAASAAPIGGGGAGGPAAGGLAGLAAALGGGALRAGEAPPGGGAAGALVPAAAPAAALPGGALAPMVGTPAAGALQAAVPAAGAAAAAAPLATLAGAPGAPCVGAGGPANALAAAAAAPGGDARMQVVTLDPQGVHYIDFRAAVLRLHELPWADWPLKGPRTRLWVLNYIGRNGGTPLGRHLKWKAEAYLDEEVPGVDVHFLCCRLLEYGVVYDHAAATNLASMELVGRSLQTQELYRDRFAPSSEHDNDAALLSGVQDAGGSICMAPALRDWLAAEKSREAAIANERRKAREGRALAAGTGAAGSGSADGRGGRGRGGRGRQRDVFPLPVSLAAAPRGVGPVSRRSARRRGLRAHREDRVRAATNALNSLYGFESSPTAPAREGQRQAIMHIESSIEELGAPPPEFTDIRAAQDGALRELLSCANLCGSGAASPSPYVRDRVAWPAGSAAPVDLIDLVQPQDRAWLEGWRSHMLRDQRAAEALVQSACPRGPYCDPGLVRDASIYGQFLIQMYQRQMVTFAADNGMPHSEMGLIDLDFDPSTRVTPMVTVLPMGFSWALRFCQSAARAVLAASGHERAMTALDGQPGVVVTDPASVGVGAYVDNILALGADKSAVDRVMGQLVAAFRARGLPAHEIEPAAQDAEFLGLSLKHGRFRRIKPRNIWRLRAAISGLLRRGWCSGHMVRAVLGHVTWSSMIRREALAVLHSADSFEAAHGERQGIIWASAAKELVTIRDLLPLLSCDLASGWHRAMTAGDASPFGLGVMRRRAPRAACAAMGRCSERWRFKVEGGHQARIRSLREGGLDQPRPVSENVDMANVHSTSERLKPDVQHDSPASLHASSPFSGTFDASRDPQGQHGDPCGELMGQHVDPCEELMGQHEDPCDSMGQHGDPYEELMGFNGVLAQPPSGTTRAHPDAVLGDPWEMGE</sequence>
<protein>
    <recommendedName>
        <fullName evidence="5">DNA-directed DNA polymerase</fullName>
    </recommendedName>
</protein>
<feature type="region of interest" description="Disordered" evidence="1">
    <location>
        <begin position="1040"/>
        <end position="1089"/>
    </location>
</feature>
<keyword evidence="4" id="KW-1185">Reference proteome</keyword>
<dbReference type="Proteomes" id="UP001189429">
    <property type="component" value="Unassembled WGS sequence"/>
</dbReference>
<feature type="compositionally biased region" description="Basic and acidic residues" evidence="1">
    <location>
        <begin position="505"/>
        <end position="515"/>
    </location>
</feature>
<dbReference type="EMBL" id="CAUYUJ010021171">
    <property type="protein sequence ID" value="CAK0903143.1"/>
    <property type="molecule type" value="Genomic_DNA"/>
</dbReference>
<gene>
    <name evidence="3" type="ORF">PCOR1329_LOCUS79528</name>
</gene>
<reference evidence="3" key="1">
    <citation type="submission" date="2023-10" db="EMBL/GenBank/DDBJ databases">
        <authorList>
            <person name="Chen Y."/>
            <person name="Shah S."/>
            <person name="Dougan E. K."/>
            <person name="Thang M."/>
            <person name="Chan C."/>
        </authorList>
    </citation>
    <scope>NUCLEOTIDE SEQUENCE [LARGE SCALE GENOMIC DNA]</scope>
</reference>
<feature type="compositionally biased region" description="Basic and acidic residues" evidence="1">
    <location>
        <begin position="1043"/>
        <end position="1053"/>
    </location>
</feature>
<feature type="compositionally biased region" description="Gly residues" evidence="1">
    <location>
        <begin position="522"/>
        <end position="531"/>
    </location>
</feature>
<keyword evidence="2" id="KW-0472">Membrane</keyword>
<evidence type="ECO:0000313" key="3">
    <source>
        <dbReference type="EMBL" id="CAK0903143.1"/>
    </source>
</evidence>